<reference evidence="1" key="2">
    <citation type="submission" date="2022-01" db="EMBL/GenBank/DDBJ databases">
        <authorList>
            <person name="Yamashiro T."/>
            <person name="Shiraishi A."/>
            <person name="Satake H."/>
            <person name="Nakayama K."/>
        </authorList>
    </citation>
    <scope>NUCLEOTIDE SEQUENCE</scope>
</reference>
<gene>
    <name evidence="1" type="ORF">Tco_1015179</name>
</gene>
<keyword evidence="2" id="KW-1185">Reference proteome</keyword>
<dbReference type="EMBL" id="BQNB010017482">
    <property type="protein sequence ID" value="GJT63699.1"/>
    <property type="molecule type" value="Genomic_DNA"/>
</dbReference>
<reference evidence="1" key="1">
    <citation type="journal article" date="2022" name="Int. J. Mol. Sci.">
        <title>Draft Genome of Tanacetum Coccineum: Genomic Comparison of Closely Related Tanacetum-Family Plants.</title>
        <authorList>
            <person name="Yamashiro T."/>
            <person name="Shiraishi A."/>
            <person name="Nakayama K."/>
            <person name="Satake H."/>
        </authorList>
    </citation>
    <scope>NUCLEOTIDE SEQUENCE</scope>
</reference>
<organism evidence="1 2">
    <name type="scientific">Tanacetum coccineum</name>
    <dbReference type="NCBI Taxonomy" id="301880"/>
    <lineage>
        <taxon>Eukaryota</taxon>
        <taxon>Viridiplantae</taxon>
        <taxon>Streptophyta</taxon>
        <taxon>Embryophyta</taxon>
        <taxon>Tracheophyta</taxon>
        <taxon>Spermatophyta</taxon>
        <taxon>Magnoliopsida</taxon>
        <taxon>eudicotyledons</taxon>
        <taxon>Gunneridae</taxon>
        <taxon>Pentapetalae</taxon>
        <taxon>asterids</taxon>
        <taxon>campanulids</taxon>
        <taxon>Asterales</taxon>
        <taxon>Asteraceae</taxon>
        <taxon>Asteroideae</taxon>
        <taxon>Anthemideae</taxon>
        <taxon>Anthemidinae</taxon>
        <taxon>Tanacetum</taxon>
    </lineage>
</organism>
<evidence type="ECO:0000313" key="1">
    <source>
        <dbReference type="EMBL" id="GJT63699.1"/>
    </source>
</evidence>
<name>A0ABQ5FKR4_9ASTR</name>
<sequence length="199" mass="23444">MALLPLIEELSKTAMSTKTKDQLLILIQREVKEDVIKVSEFKKLAGELLEDVRRRRGYIRELKKLKTNNDAIEMVELLQSMQKDDLEEAARLLLMANKTKLKMQNNSSFILKLRGHLVDNIVLGNQKDELVWRCKKGKESQFSVKQAYEDLRNQKDEVTWSRLVCFLQTFSEFYVINRCLGPWIRCSWLPEDFMKSCQR</sequence>
<dbReference type="Proteomes" id="UP001151760">
    <property type="component" value="Unassembled WGS sequence"/>
</dbReference>
<protein>
    <submittedName>
        <fullName evidence="1">Uncharacterized protein</fullName>
    </submittedName>
</protein>
<evidence type="ECO:0000313" key="2">
    <source>
        <dbReference type="Proteomes" id="UP001151760"/>
    </source>
</evidence>
<comment type="caution">
    <text evidence="1">The sequence shown here is derived from an EMBL/GenBank/DDBJ whole genome shotgun (WGS) entry which is preliminary data.</text>
</comment>
<accession>A0ABQ5FKR4</accession>
<proteinExistence type="predicted"/>